<dbReference type="InterPro" id="IPR029063">
    <property type="entry name" value="SAM-dependent_MTases_sf"/>
</dbReference>
<gene>
    <name evidence="2" type="ORF">JN11_03851</name>
</gene>
<dbReference type="InterPro" id="IPR022642">
    <property type="entry name" value="CheR_C"/>
</dbReference>
<dbReference type="PRINTS" id="PR00996">
    <property type="entry name" value="CHERMTFRASE"/>
</dbReference>
<dbReference type="SUPFAM" id="SSF47757">
    <property type="entry name" value="Chemotaxis receptor methyltransferase CheR, N-terminal domain"/>
    <property type="match status" value="1"/>
</dbReference>
<dbReference type="Gene3D" id="3.40.50.150">
    <property type="entry name" value="Vaccinia Virus protein VP39"/>
    <property type="match status" value="1"/>
</dbReference>
<dbReference type="Pfam" id="PF01739">
    <property type="entry name" value="CheR"/>
    <property type="match status" value="1"/>
</dbReference>
<name>A0A562TSZ6_9SPHI</name>
<protein>
    <submittedName>
        <fullName evidence="2">Chemotaxis protein methyltransferase CheR</fullName>
    </submittedName>
</protein>
<comment type="caution">
    <text evidence="2">The sequence shown here is derived from an EMBL/GenBank/DDBJ whole genome shotgun (WGS) entry which is preliminary data.</text>
</comment>
<dbReference type="PROSITE" id="PS50123">
    <property type="entry name" value="CHER"/>
    <property type="match status" value="1"/>
</dbReference>
<dbReference type="GO" id="GO:0032259">
    <property type="term" value="P:methylation"/>
    <property type="evidence" value="ECO:0007669"/>
    <property type="project" value="UniProtKB-KW"/>
</dbReference>
<dbReference type="SUPFAM" id="SSF53335">
    <property type="entry name" value="S-adenosyl-L-methionine-dependent methyltransferases"/>
    <property type="match status" value="1"/>
</dbReference>
<dbReference type="EMBL" id="VLLI01000012">
    <property type="protein sequence ID" value="TWI96739.1"/>
    <property type="molecule type" value="Genomic_DNA"/>
</dbReference>
<dbReference type="InterPro" id="IPR050903">
    <property type="entry name" value="Bact_Chemotaxis_MeTrfase"/>
</dbReference>
<dbReference type="InterPro" id="IPR000780">
    <property type="entry name" value="CheR_MeTrfase"/>
</dbReference>
<dbReference type="PANTHER" id="PTHR24422:SF8">
    <property type="entry name" value="CHEMOTAXIS PROTEIN"/>
    <property type="match status" value="1"/>
</dbReference>
<keyword evidence="2" id="KW-0808">Transferase</keyword>
<sequence>MAGKLVMDITSQGLTTEQIAELIDLVKKVHGFDFSDYSKASLKRRLTRVMMIKKLTFYDLKHKLVNDHPFFQTFLEEITVNVTEMFRDPSFYKALNMQVLPYLSTYQHIKIWSAGCSSGEEPYSLAIMMAKAALKDKSFIYGTDVNTVVLKEARKGIYSFRSIKTYAENYQLSGLSGSLTDHFTTLYDAAAIHSDLKVNTLFSVHNLISDTVFNEFQLISCRNVFIYFETQLQEKILDLFHRSLCPHGFLCLGSKETIRSDVFKKKFKVINQKENIYQKIGS</sequence>
<evidence type="ECO:0000259" key="1">
    <source>
        <dbReference type="PROSITE" id="PS50123"/>
    </source>
</evidence>
<dbReference type="Proteomes" id="UP000317010">
    <property type="component" value="Unassembled WGS sequence"/>
</dbReference>
<organism evidence="2 3">
    <name type="scientific">Mucilaginibacter frigoritolerans</name>
    <dbReference type="NCBI Taxonomy" id="652788"/>
    <lineage>
        <taxon>Bacteria</taxon>
        <taxon>Pseudomonadati</taxon>
        <taxon>Bacteroidota</taxon>
        <taxon>Sphingobacteriia</taxon>
        <taxon>Sphingobacteriales</taxon>
        <taxon>Sphingobacteriaceae</taxon>
        <taxon>Mucilaginibacter</taxon>
    </lineage>
</organism>
<dbReference type="SMART" id="SM00138">
    <property type="entry name" value="MeTrc"/>
    <property type="match status" value="1"/>
</dbReference>
<dbReference type="InterPro" id="IPR022641">
    <property type="entry name" value="CheR_N"/>
</dbReference>
<proteinExistence type="predicted"/>
<evidence type="ECO:0000313" key="2">
    <source>
        <dbReference type="EMBL" id="TWI96739.1"/>
    </source>
</evidence>
<keyword evidence="3" id="KW-1185">Reference proteome</keyword>
<dbReference type="PANTHER" id="PTHR24422">
    <property type="entry name" value="CHEMOTAXIS PROTEIN METHYLTRANSFERASE"/>
    <property type="match status" value="1"/>
</dbReference>
<dbReference type="Pfam" id="PF03705">
    <property type="entry name" value="CheR_N"/>
    <property type="match status" value="1"/>
</dbReference>
<dbReference type="GO" id="GO:0008757">
    <property type="term" value="F:S-adenosylmethionine-dependent methyltransferase activity"/>
    <property type="evidence" value="ECO:0007669"/>
    <property type="project" value="InterPro"/>
</dbReference>
<reference evidence="2 3" key="1">
    <citation type="submission" date="2019-07" db="EMBL/GenBank/DDBJ databases">
        <title>Genomic Encyclopedia of Archaeal and Bacterial Type Strains, Phase II (KMG-II): from individual species to whole genera.</title>
        <authorList>
            <person name="Goeker M."/>
        </authorList>
    </citation>
    <scope>NUCLEOTIDE SEQUENCE [LARGE SCALE GENOMIC DNA]</scope>
    <source>
        <strain evidence="2 3">ATCC BAA-1854</strain>
    </source>
</reference>
<accession>A0A562TSZ6</accession>
<feature type="domain" description="CheR-type methyltransferase" evidence="1">
    <location>
        <begin position="7"/>
        <end position="282"/>
    </location>
</feature>
<keyword evidence="2" id="KW-0489">Methyltransferase</keyword>
<dbReference type="AlphaFoldDB" id="A0A562TSZ6"/>
<evidence type="ECO:0000313" key="3">
    <source>
        <dbReference type="Proteomes" id="UP000317010"/>
    </source>
</evidence>